<dbReference type="PANTHER" id="PTHR13604:SF0">
    <property type="entry name" value="ABASIC SITE PROCESSING PROTEIN HMCES"/>
    <property type="match status" value="1"/>
</dbReference>
<keyword evidence="5" id="KW-0190">Covalent protein-DNA linkage</keyword>
<dbReference type="EMBL" id="JBHSJG010000036">
    <property type="protein sequence ID" value="MFC4987966.1"/>
    <property type="molecule type" value="Genomic_DNA"/>
</dbReference>
<dbReference type="Pfam" id="PF02586">
    <property type="entry name" value="SRAP"/>
    <property type="match status" value="2"/>
</dbReference>
<name>A0ABD5QDT3_9EURY</name>
<evidence type="ECO:0000256" key="5">
    <source>
        <dbReference type="ARBA" id="ARBA00023124"/>
    </source>
</evidence>
<dbReference type="Proteomes" id="UP001595925">
    <property type="component" value="Unassembled WGS sequence"/>
</dbReference>
<dbReference type="PANTHER" id="PTHR13604">
    <property type="entry name" value="DC12-RELATED"/>
    <property type="match status" value="1"/>
</dbReference>
<dbReference type="InterPro" id="IPR003738">
    <property type="entry name" value="SRAP"/>
</dbReference>
<evidence type="ECO:0000256" key="3">
    <source>
        <dbReference type="ARBA" id="ARBA00022763"/>
    </source>
</evidence>
<keyword evidence="3" id="KW-0227">DNA damage</keyword>
<evidence type="ECO:0000313" key="10">
    <source>
        <dbReference type="Proteomes" id="UP001595925"/>
    </source>
</evidence>
<dbReference type="GO" id="GO:0006508">
    <property type="term" value="P:proteolysis"/>
    <property type="evidence" value="ECO:0007669"/>
    <property type="project" value="UniProtKB-KW"/>
</dbReference>
<dbReference type="GO" id="GO:0008233">
    <property type="term" value="F:peptidase activity"/>
    <property type="evidence" value="ECO:0007669"/>
    <property type="project" value="UniProtKB-KW"/>
</dbReference>
<proteinExistence type="inferred from homology"/>
<keyword evidence="2" id="KW-0645">Protease</keyword>
<evidence type="ECO:0000256" key="8">
    <source>
        <dbReference type="SAM" id="MobiDB-lite"/>
    </source>
</evidence>
<evidence type="ECO:0000256" key="7">
    <source>
        <dbReference type="ARBA" id="ARBA00023239"/>
    </source>
</evidence>
<dbReference type="GO" id="GO:0006974">
    <property type="term" value="P:DNA damage response"/>
    <property type="evidence" value="ECO:0007669"/>
    <property type="project" value="UniProtKB-KW"/>
</dbReference>
<dbReference type="GO" id="GO:0003677">
    <property type="term" value="F:DNA binding"/>
    <property type="evidence" value="ECO:0007669"/>
    <property type="project" value="UniProtKB-KW"/>
</dbReference>
<keyword evidence="7" id="KW-0456">Lyase</keyword>
<reference evidence="9 10" key="1">
    <citation type="journal article" date="2019" name="Int. J. Syst. Evol. Microbiol.">
        <title>The Global Catalogue of Microorganisms (GCM) 10K type strain sequencing project: providing services to taxonomists for standard genome sequencing and annotation.</title>
        <authorList>
            <consortium name="The Broad Institute Genomics Platform"/>
            <consortium name="The Broad Institute Genome Sequencing Center for Infectious Disease"/>
            <person name="Wu L."/>
            <person name="Ma J."/>
        </authorList>
    </citation>
    <scope>NUCLEOTIDE SEQUENCE [LARGE SCALE GENOMIC DNA]</scope>
    <source>
        <strain evidence="9 10">CGMCC 1.15824</strain>
    </source>
</reference>
<evidence type="ECO:0000256" key="6">
    <source>
        <dbReference type="ARBA" id="ARBA00023125"/>
    </source>
</evidence>
<dbReference type="InterPro" id="IPR036590">
    <property type="entry name" value="SRAP-like"/>
</dbReference>
<dbReference type="AlphaFoldDB" id="A0ABD5QDT3"/>
<keyword evidence="4 9" id="KW-0378">Hydrolase</keyword>
<keyword evidence="10" id="KW-1185">Reference proteome</keyword>
<dbReference type="Gene3D" id="3.90.1680.10">
    <property type="entry name" value="SOS response associated peptidase-like"/>
    <property type="match status" value="1"/>
</dbReference>
<evidence type="ECO:0000313" key="9">
    <source>
        <dbReference type="EMBL" id="MFC4987966.1"/>
    </source>
</evidence>
<protein>
    <submittedName>
        <fullName evidence="9">SOS response-associated peptidase</fullName>
        <ecNumber evidence="9">3.4.-.-</ecNumber>
    </submittedName>
</protein>
<dbReference type="GO" id="GO:0016829">
    <property type="term" value="F:lyase activity"/>
    <property type="evidence" value="ECO:0007669"/>
    <property type="project" value="UniProtKB-KW"/>
</dbReference>
<evidence type="ECO:0000256" key="1">
    <source>
        <dbReference type="ARBA" id="ARBA00008136"/>
    </source>
</evidence>
<organism evidence="9 10">
    <name type="scientific">Saliphagus infecundisoli</name>
    <dbReference type="NCBI Taxonomy" id="1849069"/>
    <lineage>
        <taxon>Archaea</taxon>
        <taxon>Methanobacteriati</taxon>
        <taxon>Methanobacteriota</taxon>
        <taxon>Stenosarchaea group</taxon>
        <taxon>Halobacteria</taxon>
        <taxon>Halobacteriales</taxon>
        <taxon>Natrialbaceae</taxon>
        <taxon>Saliphagus</taxon>
    </lineage>
</organism>
<evidence type="ECO:0000256" key="4">
    <source>
        <dbReference type="ARBA" id="ARBA00022801"/>
    </source>
</evidence>
<feature type="region of interest" description="Disordered" evidence="8">
    <location>
        <begin position="1"/>
        <end position="21"/>
    </location>
</feature>
<dbReference type="RefSeq" id="WP_224826924.1">
    <property type="nucleotide sequence ID" value="NZ_JAIVEF010000001.1"/>
</dbReference>
<comment type="similarity">
    <text evidence="1">Belongs to the SOS response-associated peptidase family.</text>
</comment>
<dbReference type="EC" id="3.4.-.-" evidence="9"/>
<comment type="caution">
    <text evidence="9">The sequence shown here is derived from an EMBL/GenBank/DDBJ whole genome shotgun (WGS) entry which is preliminary data.</text>
</comment>
<evidence type="ECO:0000256" key="2">
    <source>
        <dbReference type="ARBA" id="ARBA00022670"/>
    </source>
</evidence>
<accession>A0ABD5QDT3</accession>
<gene>
    <name evidence="9" type="ORF">ACFPFO_09420</name>
</gene>
<feature type="region of interest" description="Disordered" evidence="8">
    <location>
        <begin position="268"/>
        <end position="288"/>
    </location>
</feature>
<keyword evidence="6" id="KW-0238">DNA-binding</keyword>
<dbReference type="SUPFAM" id="SSF143081">
    <property type="entry name" value="BB1717-like"/>
    <property type="match status" value="1"/>
</dbReference>
<feature type="compositionally biased region" description="Acidic residues" evidence="8">
    <location>
        <begin position="278"/>
        <end position="288"/>
    </location>
</feature>
<sequence>MTRSGTGEPRERQGVDAGPGRWNERALYRNALATACPRPVAVGYPAVRRGPEPFCRRRANDDREDLEDRFDARFEGPYERRYNMAPGQRLPVVTDAASDRIRSLEWGLEPDWDGDRLINARAETVASKPSFRAAYEGVGRDGGVGESEGREAGRCLVLADGFYEWADGQPYRVAFEDDRPFAMAGLWRSPETETTQAGLDAFGGGSDAEEPAEVGSFTVVTTEPNALVADLHHRMAAVLEPDGERQWLSAEDPRGVLESYPADEMRAYPVSTAVNGPDTDDPSLVEPI</sequence>